<sequence>MKRTINKYIYIAIVAILAFSVVGCSDFLDRSPQGSFTEDDDTSGGLEAQIFGVYSKMRSYNITAGIPAFAVHMFRSEDSEKGSTSNDGPDNAKFWDDFEYNASNGILGTYWNFNYGIIHDCNNAIDTLTIMNNPELNLYEAEARFFRAYCYFNLVRAWGDVPKIDFKIIDASEANIAKSPAAEIYELIDEDLTYAEKYLPQTWESKYIGRLTWGAARSLHARTYMMRNDWNNMLTASEDVINSGLYNLDTPVDQVFTDAGENCGQSIFELQCTATAAKPGSTDIGSQFCQVQGVRGSGQWNLGWGWHMATTELGKAFESGDPRKNATLLYFRRPGEPETPENTNTPYKEAPVSEAMGAYFNKKAYTDPAMRAKYTREGFWVNIRIIRYPDVLLMAAEAANELSKTDDALDYLEQVRAHARGADSSILPEVTTTDQVELRKAIQHERRVELALEPDRFYDLVRWGTAKEVLHAAGKTGYQDKHALLPIPQTEIDKSNGVLVQNPNYAN</sequence>
<evidence type="ECO:0008006" key="10">
    <source>
        <dbReference type="Google" id="ProtNLM"/>
    </source>
</evidence>
<evidence type="ECO:0000256" key="3">
    <source>
        <dbReference type="ARBA" id="ARBA00022729"/>
    </source>
</evidence>
<comment type="caution">
    <text evidence="8">The sequence shown here is derived from an EMBL/GenBank/DDBJ whole genome shotgun (WGS) entry which is preliminary data.</text>
</comment>
<dbReference type="Gene3D" id="1.25.40.390">
    <property type="match status" value="1"/>
</dbReference>
<dbReference type="Pfam" id="PF14322">
    <property type="entry name" value="SusD-like_3"/>
    <property type="match status" value="1"/>
</dbReference>
<feature type="domain" description="SusD-like N-terminal" evidence="7">
    <location>
        <begin position="26"/>
        <end position="225"/>
    </location>
</feature>
<evidence type="ECO:0000256" key="4">
    <source>
        <dbReference type="ARBA" id="ARBA00023136"/>
    </source>
</evidence>
<evidence type="ECO:0000256" key="1">
    <source>
        <dbReference type="ARBA" id="ARBA00004442"/>
    </source>
</evidence>
<keyword evidence="3" id="KW-0732">Signal</keyword>
<evidence type="ECO:0000313" key="8">
    <source>
        <dbReference type="EMBL" id="MBB4035509.1"/>
    </source>
</evidence>
<protein>
    <recommendedName>
        <fullName evidence="10">RagB/SusD family nutrient uptake outer membrane protein</fullName>
    </recommendedName>
</protein>
<dbReference type="Proteomes" id="UP000555103">
    <property type="component" value="Unassembled WGS sequence"/>
</dbReference>
<evidence type="ECO:0000256" key="2">
    <source>
        <dbReference type="ARBA" id="ARBA00006275"/>
    </source>
</evidence>
<comment type="subcellular location">
    <subcellularLocation>
        <location evidence="1">Cell outer membrane</location>
    </subcellularLocation>
</comment>
<dbReference type="Pfam" id="PF07980">
    <property type="entry name" value="SusD_RagB"/>
    <property type="match status" value="1"/>
</dbReference>
<evidence type="ECO:0000259" key="6">
    <source>
        <dbReference type="Pfam" id="PF07980"/>
    </source>
</evidence>
<dbReference type="InterPro" id="IPR012944">
    <property type="entry name" value="SusD_RagB_dom"/>
</dbReference>
<evidence type="ECO:0000259" key="7">
    <source>
        <dbReference type="Pfam" id="PF14322"/>
    </source>
</evidence>
<dbReference type="EMBL" id="JACIEP010000004">
    <property type="protein sequence ID" value="MBB4035509.1"/>
    <property type="molecule type" value="Genomic_DNA"/>
</dbReference>
<dbReference type="InterPro" id="IPR011990">
    <property type="entry name" value="TPR-like_helical_dom_sf"/>
</dbReference>
<dbReference type="AlphaFoldDB" id="A0A840CLG1"/>
<reference evidence="8 9" key="1">
    <citation type="submission" date="2020-08" db="EMBL/GenBank/DDBJ databases">
        <title>Genomic Encyclopedia of Type Strains, Phase IV (KMG-IV): sequencing the most valuable type-strain genomes for metagenomic binning, comparative biology and taxonomic classification.</title>
        <authorList>
            <person name="Goeker M."/>
        </authorList>
    </citation>
    <scope>NUCLEOTIDE SEQUENCE [LARGE SCALE GENOMIC DNA]</scope>
    <source>
        <strain evidence="8 9">DSM 104969</strain>
    </source>
</reference>
<keyword evidence="9" id="KW-1185">Reference proteome</keyword>
<comment type="similarity">
    <text evidence="2">Belongs to the SusD family.</text>
</comment>
<accession>A0A840CLG1</accession>
<name>A0A840CLG1_9BACT</name>
<evidence type="ECO:0000313" key="9">
    <source>
        <dbReference type="Proteomes" id="UP000555103"/>
    </source>
</evidence>
<dbReference type="CDD" id="cd08977">
    <property type="entry name" value="SusD"/>
    <property type="match status" value="1"/>
</dbReference>
<evidence type="ECO:0000256" key="5">
    <source>
        <dbReference type="ARBA" id="ARBA00023237"/>
    </source>
</evidence>
<dbReference type="RefSeq" id="WP_183306445.1">
    <property type="nucleotide sequence ID" value="NZ_JACIEP010000004.1"/>
</dbReference>
<dbReference type="PROSITE" id="PS51257">
    <property type="entry name" value="PROKAR_LIPOPROTEIN"/>
    <property type="match status" value="1"/>
</dbReference>
<dbReference type="SUPFAM" id="SSF48452">
    <property type="entry name" value="TPR-like"/>
    <property type="match status" value="1"/>
</dbReference>
<keyword evidence="5" id="KW-0998">Cell outer membrane</keyword>
<keyword evidence="4" id="KW-0472">Membrane</keyword>
<gene>
    <name evidence="8" type="ORF">GGR21_001402</name>
</gene>
<dbReference type="GO" id="GO:0009279">
    <property type="term" value="C:cell outer membrane"/>
    <property type="evidence" value="ECO:0007669"/>
    <property type="project" value="UniProtKB-SubCell"/>
</dbReference>
<proteinExistence type="inferred from homology"/>
<dbReference type="InterPro" id="IPR033985">
    <property type="entry name" value="SusD-like_N"/>
</dbReference>
<feature type="domain" description="RagB/SusD" evidence="6">
    <location>
        <begin position="315"/>
        <end position="505"/>
    </location>
</feature>
<organism evidence="8 9">
    <name type="scientific">Dysgonomonas hofstadii</name>
    <dbReference type="NCBI Taxonomy" id="637886"/>
    <lineage>
        <taxon>Bacteria</taxon>
        <taxon>Pseudomonadati</taxon>
        <taxon>Bacteroidota</taxon>
        <taxon>Bacteroidia</taxon>
        <taxon>Bacteroidales</taxon>
        <taxon>Dysgonomonadaceae</taxon>
        <taxon>Dysgonomonas</taxon>
    </lineage>
</organism>